<comment type="caution">
    <text evidence="7">The sequence shown here is derived from an EMBL/GenBank/DDBJ whole genome shotgun (WGS) entry which is preliminary data.</text>
</comment>
<evidence type="ECO:0000256" key="2">
    <source>
        <dbReference type="ARBA" id="ARBA00022475"/>
    </source>
</evidence>
<organism evidence="7 8">
    <name type="scientific">Lactovum miscens</name>
    <dbReference type="NCBI Taxonomy" id="190387"/>
    <lineage>
        <taxon>Bacteria</taxon>
        <taxon>Bacillati</taxon>
        <taxon>Bacillota</taxon>
        <taxon>Bacilli</taxon>
        <taxon>Lactobacillales</taxon>
        <taxon>Streptococcaceae</taxon>
        <taxon>Lactovum</taxon>
    </lineage>
</organism>
<reference evidence="7 8" key="1">
    <citation type="submission" date="2020-08" db="EMBL/GenBank/DDBJ databases">
        <title>Genomic Encyclopedia of Type Strains, Phase IV (KMG-IV): sequencing the most valuable type-strain genomes for metagenomic binning, comparative biology and taxonomic classification.</title>
        <authorList>
            <person name="Goeker M."/>
        </authorList>
    </citation>
    <scope>NUCLEOTIDE SEQUENCE [LARGE SCALE GENOMIC DNA]</scope>
    <source>
        <strain evidence="7 8">DSM 14925</strain>
    </source>
</reference>
<evidence type="ECO:0000256" key="5">
    <source>
        <dbReference type="ARBA" id="ARBA00023136"/>
    </source>
</evidence>
<dbReference type="CDD" id="cd13124">
    <property type="entry name" value="MATE_SpoVB_like"/>
    <property type="match status" value="1"/>
</dbReference>
<feature type="transmembrane region" description="Helical" evidence="6">
    <location>
        <begin position="432"/>
        <end position="447"/>
    </location>
</feature>
<evidence type="ECO:0000313" key="8">
    <source>
        <dbReference type="Proteomes" id="UP000562464"/>
    </source>
</evidence>
<feature type="transmembrane region" description="Helical" evidence="6">
    <location>
        <begin position="496"/>
        <end position="516"/>
    </location>
</feature>
<dbReference type="InterPro" id="IPR002797">
    <property type="entry name" value="Polysacc_synth"/>
</dbReference>
<feature type="transmembrane region" description="Helical" evidence="6">
    <location>
        <begin position="375"/>
        <end position="395"/>
    </location>
</feature>
<comment type="subcellular location">
    <subcellularLocation>
        <location evidence="1">Cell membrane</location>
        <topology evidence="1">Multi-pass membrane protein</topology>
    </subcellularLocation>
</comment>
<protein>
    <submittedName>
        <fullName evidence="7">O-antigen/teichoic acid export membrane protein</fullName>
    </submittedName>
</protein>
<keyword evidence="3 6" id="KW-0812">Transmembrane</keyword>
<dbReference type="RefSeq" id="WP_183540792.1">
    <property type="nucleotide sequence ID" value="NZ_JACHHV010000032.1"/>
</dbReference>
<feature type="transmembrane region" description="Helical" evidence="6">
    <location>
        <begin position="299"/>
        <end position="322"/>
    </location>
</feature>
<accession>A0A841CAK4</accession>
<evidence type="ECO:0000313" key="7">
    <source>
        <dbReference type="EMBL" id="MBB5888591.1"/>
    </source>
</evidence>
<feature type="transmembrane region" description="Helical" evidence="6">
    <location>
        <begin position="334"/>
        <end position="355"/>
    </location>
</feature>
<feature type="transmembrane region" description="Helical" evidence="6">
    <location>
        <begin position="245"/>
        <end position="265"/>
    </location>
</feature>
<evidence type="ECO:0000256" key="3">
    <source>
        <dbReference type="ARBA" id="ARBA00022692"/>
    </source>
</evidence>
<feature type="transmembrane region" description="Helical" evidence="6">
    <location>
        <begin position="200"/>
        <end position="218"/>
    </location>
</feature>
<evidence type="ECO:0000256" key="1">
    <source>
        <dbReference type="ARBA" id="ARBA00004651"/>
    </source>
</evidence>
<dbReference type="GO" id="GO:0005886">
    <property type="term" value="C:plasma membrane"/>
    <property type="evidence" value="ECO:0007669"/>
    <property type="project" value="UniProtKB-SubCell"/>
</dbReference>
<feature type="transmembrane region" description="Helical" evidence="6">
    <location>
        <begin position="407"/>
        <end position="426"/>
    </location>
</feature>
<dbReference type="InterPro" id="IPR024923">
    <property type="entry name" value="PG_synth_SpoVB"/>
</dbReference>
<keyword evidence="8" id="KW-1185">Reference proteome</keyword>
<dbReference type="InterPro" id="IPR050833">
    <property type="entry name" value="Poly_Biosynth_Transport"/>
</dbReference>
<proteinExistence type="predicted"/>
<keyword evidence="5 6" id="KW-0472">Membrane</keyword>
<name>A0A841CAK4_9LACT</name>
<keyword evidence="4 6" id="KW-1133">Transmembrane helix</keyword>
<feature type="transmembrane region" description="Helical" evidence="6">
    <location>
        <begin position="53"/>
        <end position="72"/>
    </location>
</feature>
<evidence type="ECO:0000256" key="6">
    <source>
        <dbReference type="SAM" id="Phobius"/>
    </source>
</evidence>
<dbReference type="AlphaFoldDB" id="A0A841CAK4"/>
<evidence type="ECO:0000256" key="4">
    <source>
        <dbReference type="ARBA" id="ARBA00022989"/>
    </source>
</evidence>
<dbReference type="EMBL" id="JACHHV010000032">
    <property type="protein sequence ID" value="MBB5888591.1"/>
    <property type="molecule type" value="Genomic_DNA"/>
</dbReference>
<feature type="transmembrane region" description="Helical" evidence="6">
    <location>
        <begin position="468"/>
        <end position="490"/>
    </location>
</feature>
<dbReference type="PANTHER" id="PTHR30250:SF21">
    <property type="entry name" value="LIPID II FLIPPASE MURJ"/>
    <property type="match status" value="1"/>
</dbReference>
<dbReference type="Pfam" id="PF01943">
    <property type="entry name" value="Polysacc_synt"/>
    <property type="match status" value="1"/>
</dbReference>
<feature type="transmembrane region" description="Helical" evidence="6">
    <location>
        <begin position="93"/>
        <end position="112"/>
    </location>
</feature>
<feature type="transmembrane region" description="Helical" evidence="6">
    <location>
        <begin position="12"/>
        <end position="33"/>
    </location>
</feature>
<keyword evidence="2" id="KW-1003">Cell membrane</keyword>
<sequence length="540" mass="59986">MENNSQEKMVSGTAWLSGANIVSRLLGAVYIIPWYAWMAPHSAEANALFSMGYNIYAFFILLSTVGIPAAISKEISRYHALDDEETANRLLRQVLLFMLLIGVVAAIVMYVFSPAMSYASGGGANLIPVMRSLSLSILFIPVVATIRGYFQGLNQMKAFAVSQIYEQIVRIIWMLTAVFMIMKVSSGYKDWVSAVTQSTTAAFIGVIASLIALVYYLVKEKRLFKIFDFTPGKTKISTGRLLKQTLITSIPFLVTGSAIQLFKLVDQMTFVNLMLKFTTYSQTQLNVFFAYFAANVDKITMIVIAIALTLGDVGLPLITAAYTKRKRKEMAGLVAYNFQLFAAFMIPAVIGMALLAKPLYTVFYGVPDSMQLNLFVLYIFQSIILTLPILIWIYMQAMQNSRSAMKYFLISFVAKLLLQVPSLYLFHVYGPFVSSSLALLLGTLVSIRRIRQISGYNPKNVWHKTLGILLITGVMGISVIVMNLILSLFLKSTGMITSFINVLISGGLGIYVYLFLSAKLGLLEKILGAQGTSIRRRLHI</sequence>
<dbReference type="Proteomes" id="UP000562464">
    <property type="component" value="Unassembled WGS sequence"/>
</dbReference>
<gene>
    <name evidence="7" type="ORF">HNQ37_001493</name>
</gene>
<feature type="transmembrane region" description="Helical" evidence="6">
    <location>
        <begin position="132"/>
        <end position="150"/>
    </location>
</feature>
<dbReference type="PANTHER" id="PTHR30250">
    <property type="entry name" value="PST FAMILY PREDICTED COLANIC ACID TRANSPORTER"/>
    <property type="match status" value="1"/>
</dbReference>